<gene>
    <name evidence="1" type="ORF">GMARGA_LOCUS38019</name>
</gene>
<dbReference type="EMBL" id="CAJVQB010082287">
    <property type="protein sequence ID" value="CAG8846141.1"/>
    <property type="molecule type" value="Genomic_DNA"/>
</dbReference>
<organism evidence="1 2">
    <name type="scientific">Gigaspora margarita</name>
    <dbReference type="NCBI Taxonomy" id="4874"/>
    <lineage>
        <taxon>Eukaryota</taxon>
        <taxon>Fungi</taxon>
        <taxon>Fungi incertae sedis</taxon>
        <taxon>Mucoromycota</taxon>
        <taxon>Glomeromycotina</taxon>
        <taxon>Glomeromycetes</taxon>
        <taxon>Diversisporales</taxon>
        <taxon>Gigasporaceae</taxon>
        <taxon>Gigaspora</taxon>
    </lineage>
</organism>
<evidence type="ECO:0000313" key="1">
    <source>
        <dbReference type="EMBL" id="CAG8846141.1"/>
    </source>
</evidence>
<name>A0ABN7X215_GIGMA</name>
<keyword evidence="2" id="KW-1185">Reference proteome</keyword>
<protein>
    <submittedName>
        <fullName evidence="1">9515_t:CDS:1</fullName>
    </submittedName>
</protein>
<evidence type="ECO:0000313" key="2">
    <source>
        <dbReference type="Proteomes" id="UP000789901"/>
    </source>
</evidence>
<accession>A0ABN7X215</accession>
<dbReference type="Proteomes" id="UP000789901">
    <property type="component" value="Unassembled WGS sequence"/>
</dbReference>
<sequence length="211" mass="24124">MPESLKLMKYSSRKYFSDQLSTFHNALRLIDEELKKQEGYVNENRITKNSKDSSRASFVSIEEINISDQNSTDIGDQELVLLENITSANVDLASTSFLSDQSSLVTSKQYQTDENYQDLAYYNSLMNDRLFGIIETGIFDQITLFSNSKTFEIENTNLRLKNDTLGTEIVNLKSKNAMLQEAHSNLLSKYATLELKHVNLKLSHKELESQI</sequence>
<proteinExistence type="predicted"/>
<comment type="caution">
    <text evidence="1">The sequence shown here is derived from an EMBL/GenBank/DDBJ whole genome shotgun (WGS) entry which is preliminary data.</text>
</comment>
<reference evidence="1 2" key="1">
    <citation type="submission" date="2021-06" db="EMBL/GenBank/DDBJ databases">
        <authorList>
            <person name="Kallberg Y."/>
            <person name="Tangrot J."/>
            <person name="Rosling A."/>
        </authorList>
    </citation>
    <scope>NUCLEOTIDE SEQUENCE [LARGE SCALE GENOMIC DNA]</scope>
    <source>
        <strain evidence="1 2">120-4 pot B 10/14</strain>
    </source>
</reference>